<evidence type="ECO:0000313" key="3">
    <source>
        <dbReference type="Proteomes" id="UP000464178"/>
    </source>
</evidence>
<dbReference type="EMBL" id="LR593886">
    <property type="protein sequence ID" value="VTR98277.1"/>
    <property type="molecule type" value="Genomic_DNA"/>
</dbReference>
<keyword evidence="3" id="KW-1185">Reference proteome</keyword>
<dbReference type="KEGG" id="gms:SOIL9_03280"/>
<dbReference type="RefSeq" id="WP_162671547.1">
    <property type="nucleotide sequence ID" value="NZ_LR593886.1"/>
</dbReference>
<reference evidence="2 3" key="1">
    <citation type="submission" date="2019-05" db="EMBL/GenBank/DDBJ databases">
        <authorList>
            <consortium name="Science for Life Laboratories"/>
        </authorList>
    </citation>
    <scope>NUCLEOTIDE SEQUENCE [LARGE SCALE GENOMIC DNA]</scope>
    <source>
        <strain evidence="2">Soil9</strain>
    </source>
</reference>
<feature type="region of interest" description="Disordered" evidence="1">
    <location>
        <begin position="127"/>
        <end position="155"/>
    </location>
</feature>
<proteinExistence type="predicted"/>
<organism evidence="2 3">
    <name type="scientific">Gemmata massiliana</name>
    <dbReference type="NCBI Taxonomy" id="1210884"/>
    <lineage>
        <taxon>Bacteria</taxon>
        <taxon>Pseudomonadati</taxon>
        <taxon>Planctomycetota</taxon>
        <taxon>Planctomycetia</taxon>
        <taxon>Gemmatales</taxon>
        <taxon>Gemmataceae</taxon>
        <taxon>Gemmata</taxon>
    </lineage>
</organism>
<sequence>MFTMLLYAAFFAVTPDDKPGASSAAAPAISLDGNWTVLCAERDGKALTDAKNLTVTAKGDTITCSGKDGKTAMTLKLEFGPNGTLKVSETAGGNPSDKPIAKVGVYVLTQDFFSLCVHDATGTDNANSANNAGNNKPTNTCTFVLQRSNPRPNER</sequence>
<name>A0A6P2DCY6_9BACT</name>
<evidence type="ECO:0000256" key="1">
    <source>
        <dbReference type="SAM" id="MobiDB-lite"/>
    </source>
</evidence>
<evidence type="ECO:0000313" key="2">
    <source>
        <dbReference type="EMBL" id="VTR98277.1"/>
    </source>
</evidence>
<accession>A0A6P2DCY6</accession>
<feature type="compositionally biased region" description="Low complexity" evidence="1">
    <location>
        <begin position="127"/>
        <end position="140"/>
    </location>
</feature>
<gene>
    <name evidence="2" type="ORF">SOIL9_03280</name>
</gene>
<protein>
    <recommendedName>
        <fullName evidence="4">TIGR03067 domain-containing protein</fullName>
    </recommendedName>
</protein>
<dbReference type="Proteomes" id="UP000464178">
    <property type="component" value="Chromosome"/>
</dbReference>
<feature type="compositionally biased region" description="Polar residues" evidence="1">
    <location>
        <begin position="141"/>
        <end position="155"/>
    </location>
</feature>
<dbReference type="AlphaFoldDB" id="A0A6P2DCY6"/>
<evidence type="ECO:0008006" key="4">
    <source>
        <dbReference type="Google" id="ProtNLM"/>
    </source>
</evidence>